<keyword evidence="2" id="KW-1185">Reference proteome</keyword>
<organism evidence="1 2">
    <name type="scientific">Dermatophagoides farinae</name>
    <name type="common">American house dust mite</name>
    <dbReference type="NCBI Taxonomy" id="6954"/>
    <lineage>
        <taxon>Eukaryota</taxon>
        <taxon>Metazoa</taxon>
        <taxon>Ecdysozoa</taxon>
        <taxon>Arthropoda</taxon>
        <taxon>Chelicerata</taxon>
        <taxon>Arachnida</taxon>
        <taxon>Acari</taxon>
        <taxon>Acariformes</taxon>
        <taxon>Sarcoptiformes</taxon>
        <taxon>Astigmata</taxon>
        <taxon>Psoroptidia</taxon>
        <taxon>Analgoidea</taxon>
        <taxon>Pyroglyphidae</taxon>
        <taxon>Dermatophagoidinae</taxon>
        <taxon>Dermatophagoides</taxon>
    </lineage>
</organism>
<evidence type="ECO:0000313" key="1">
    <source>
        <dbReference type="EMBL" id="KAH9528968.1"/>
    </source>
</evidence>
<proteinExistence type="predicted"/>
<name>A0A922LB13_DERFA</name>
<reference evidence="1" key="1">
    <citation type="submission" date="2013-05" db="EMBL/GenBank/DDBJ databases">
        <authorList>
            <person name="Yim A.K.Y."/>
            <person name="Chan T.F."/>
            <person name="Ji K.M."/>
            <person name="Liu X.Y."/>
            <person name="Zhou J.W."/>
            <person name="Li R.Q."/>
            <person name="Yang K.Y."/>
            <person name="Li J."/>
            <person name="Li M."/>
            <person name="Law P.T.W."/>
            <person name="Wu Y.L."/>
            <person name="Cai Z.L."/>
            <person name="Qin H."/>
            <person name="Bao Y."/>
            <person name="Leung R.K.K."/>
            <person name="Ng P.K.S."/>
            <person name="Zou J."/>
            <person name="Zhong X.J."/>
            <person name="Ran P.X."/>
            <person name="Zhong N.S."/>
            <person name="Liu Z.G."/>
            <person name="Tsui S.K.W."/>
        </authorList>
    </citation>
    <scope>NUCLEOTIDE SEQUENCE</scope>
    <source>
        <strain evidence="1">Derf</strain>
        <tissue evidence="1">Whole organism</tissue>
    </source>
</reference>
<comment type="caution">
    <text evidence="1">The sequence shown here is derived from an EMBL/GenBank/DDBJ whole genome shotgun (WGS) entry which is preliminary data.</text>
</comment>
<accession>A0A922LB13</accession>
<reference evidence="1" key="2">
    <citation type="journal article" date="2022" name="Res Sq">
        <title>Comparative Genomics Reveals Insights into the Divergent Evolution of Astigmatic Mites and Household Pest Adaptations.</title>
        <authorList>
            <person name="Xiong Q."/>
            <person name="Wan A.T.-Y."/>
            <person name="Liu X.-Y."/>
            <person name="Fung C.S.-H."/>
            <person name="Xiao X."/>
            <person name="Malainual N."/>
            <person name="Hou J."/>
            <person name="Wang L."/>
            <person name="Wang M."/>
            <person name="Yang K."/>
            <person name="Cui Y."/>
            <person name="Leung E."/>
            <person name="Nong W."/>
            <person name="Shin S.-K."/>
            <person name="Au S."/>
            <person name="Jeong K.Y."/>
            <person name="Chew F.T."/>
            <person name="Hui J."/>
            <person name="Leung T.F."/>
            <person name="Tungtrongchitr A."/>
            <person name="Zhong N."/>
            <person name="Liu Z."/>
            <person name="Tsui S."/>
        </authorList>
    </citation>
    <scope>NUCLEOTIDE SEQUENCE</scope>
    <source>
        <strain evidence="1">Derf</strain>
        <tissue evidence="1">Whole organism</tissue>
    </source>
</reference>
<evidence type="ECO:0000313" key="2">
    <source>
        <dbReference type="Proteomes" id="UP000790347"/>
    </source>
</evidence>
<sequence length="59" mass="6874">MINPHNKYNSLKVQCPVSYSFALNSLSLLDMAQSHFNRKMTKRIKKDDLDYTDIKAIIN</sequence>
<protein>
    <submittedName>
        <fullName evidence="1">Uncharacterized protein</fullName>
    </submittedName>
</protein>
<dbReference type="EMBL" id="ASGP02000001">
    <property type="protein sequence ID" value="KAH9528968.1"/>
    <property type="molecule type" value="Genomic_DNA"/>
</dbReference>
<gene>
    <name evidence="1" type="ORF">DERF_002878</name>
</gene>
<dbReference type="AlphaFoldDB" id="A0A922LB13"/>
<dbReference type="Proteomes" id="UP000790347">
    <property type="component" value="Unassembled WGS sequence"/>
</dbReference>